<evidence type="ECO:0000256" key="5">
    <source>
        <dbReference type="SAM" id="SignalP"/>
    </source>
</evidence>
<evidence type="ECO:0000259" key="6">
    <source>
        <dbReference type="Pfam" id="PF00251"/>
    </source>
</evidence>
<feature type="domain" description="Glycosyl hydrolase family 32 C-terminal" evidence="7">
    <location>
        <begin position="349"/>
        <end position="492"/>
    </location>
</feature>
<dbReference type="Gene3D" id="2.115.10.20">
    <property type="entry name" value="Glycosyl hydrolase domain, family 43"/>
    <property type="match status" value="1"/>
</dbReference>
<feature type="signal peptide" evidence="5">
    <location>
        <begin position="1"/>
        <end position="22"/>
    </location>
</feature>
<gene>
    <name evidence="8" type="ORF">FSB73_14505</name>
</gene>
<reference evidence="8 9" key="1">
    <citation type="journal article" date="2017" name="Int. J. Syst. Evol. Microbiol.">
        <title>Arachidicoccus ginsenosidivorans sp. nov., with ginsenoside-converting activity isolated from ginseng cultivating soil.</title>
        <authorList>
            <person name="Siddiqi M.Z."/>
            <person name="Aslam Z."/>
            <person name="Im W.T."/>
        </authorList>
    </citation>
    <scope>NUCLEOTIDE SEQUENCE [LARGE SCALE GENOMIC DNA]</scope>
    <source>
        <strain evidence="8 9">Gsoil 809</strain>
    </source>
</reference>
<dbReference type="InterPro" id="IPR013320">
    <property type="entry name" value="ConA-like_dom_sf"/>
</dbReference>
<keyword evidence="9" id="KW-1185">Reference proteome</keyword>
<dbReference type="Proteomes" id="UP000321291">
    <property type="component" value="Chromosome"/>
</dbReference>
<dbReference type="PANTHER" id="PTHR42800:SF1">
    <property type="entry name" value="EXOINULINASE INUD (AFU_ORTHOLOGUE AFUA_5G00480)"/>
    <property type="match status" value="1"/>
</dbReference>
<evidence type="ECO:0000256" key="1">
    <source>
        <dbReference type="ARBA" id="ARBA00009902"/>
    </source>
</evidence>
<dbReference type="KEGG" id="agi:FSB73_14505"/>
<organism evidence="8 9">
    <name type="scientific">Arachidicoccus ginsenosidivorans</name>
    <dbReference type="NCBI Taxonomy" id="496057"/>
    <lineage>
        <taxon>Bacteria</taxon>
        <taxon>Pseudomonadati</taxon>
        <taxon>Bacteroidota</taxon>
        <taxon>Chitinophagia</taxon>
        <taxon>Chitinophagales</taxon>
        <taxon>Chitinophagaceae</taxon>
        <taxon>Arachidicoccus</taxon>
    </lineage>
</organism>
<feature type="domain" description="Glycosyl hydrolase family 32 N-terminal" evidence="6">
    <location>
        <begin position="33"/>
        <end position="335"/>
    </location>
</feature>
<dbReference type="SUPFAM" id="SSF49899">
    <property type="entry name" value="Concanavalin A-like lectins/glucanases"/>
    <property type="match status" value="1"/>
</dbReference>
<evidence type="ECO:0000256" key="2">
    <source>
        <dbReference type="ARBA" id="ARBA00022801"/>
    </source>
</evidence>
<dbReference type="InterPro" id="IPR018053">
    <property type="entry name" value="Glyco_hydro_32_AS"/>
</dbReference>
<dbReference type="Pfam" id="PF00251">
    <property type="entry name" value="Glyco_hydro_32N"/>
    <property type="match status" value="1"/>
</dbReference>
<dbReference type="GO" id="GO:0005737">
    <property type="term" value="C:cytoplasm"/>
    <property type="evidence" value="ECO:0007669"/>
    <property type="project" value="TreeGrafter"/>
</dbReference>
<name>A0A5B8VQ35_9BACT</name>
<keyword evidence="3 4" id="KW-0326">Glycosidase</keyword>
<dbReference type="PANTHER" id="PTHR42800">
    <property type="entry name" value="EXOINULINASE INUD (AFU_ORTHOLOGUE AFUA_5G00480)"/>
    <property type="match status" value="1"/>
</dbReference>
<dbReference type="Gene3D" id="2.60.120.560">
    <property type="entry name" value="Exo-inulinase, domain 1"/>
    <property type="match status" value="1"/>
</dbReference>
<dbReference type="GO" id="GO:0005987">
    <property type="term" value="P:sucrose catabolic process"/>
    <property type="evidence" value="ECO:0007669"/>
    <property type="project" value="TreeGrafter"/>
</dbReference>
<dbReference type="AlphaFoldDB" id="A0A5B8VQ35"/>
<accession>A0A5B8VQ35</accession>
<dbReference type="GO" id="GO:0004575">
    <property type="term" value="F:sucrose alpha-glucosidase activity"/>
    <property type="evidence" value="ECO:0007669"/>
    <property type="project" value="TreeGrafter"/>
</dbReference>
<dbReference type="EMBL" id="CP042434">
    <property type="protein sequence ID" value="QEC72705.1"/>
    <property type="molecule type" value="Genomic_DNA"/>
</dbReference>
<keyword evidence="5" id="KW-0732">Signal</keyword>
<dbReference type="PROSITE" id="PS00609">
    <property type="entry name" value="GLYCOSYL_HYDROL_F32"/>
    <property type="match status" value="1"/>
</dbReference>
<dbReference type="RefSeq" id="WP_146783633.1">
    <property type="nucleotide sequence ID" value="NZ_CP042434.1"/>
</dbReference>
<evidence type="ECO:0000256" key="4">
    <source>
        <dbReference type="RuleBase" id="RU362110"/>
    </source>
</evidence>
<dbReference type="OrthoDB" id="9759709at2"/>
<dbReference type="InterPro" id="IPR013189">
    <property type="entry name" value="Glyco_hydro_32_C"/>
</dbReference>
<evidence type="ECO:0000313" key="9">
    <source>
        <dbReference type="Proteomes" id="UP000321291"/>
    </source>
</evidence>
<dbReference type="InterPro" id="IPR023296">
    <property type="entry name" value="Glyco_hydro_beta-prop_sf"/>
</dbReference>
<feature type="chain" id="PRO_5022888708" evidence="5">
    <location>
        <begin position="23"/>
        <end position="497"/>
    </location>
</feature>
<sequence>MKKLVLLSCVFYFMITSIYAQHNNNEPYRPVFHFTPKSGWMNDPNGMVYYNGIYHLFFQYNPDSTVWGPMHWGHAVSKDLVHWKELPIALYPDSLGTIFSGSAVIDVNNTAGFGSDAMVAIFTQHNPELEKNGSDKFQNQSIAFSLNGGKSWTKYKGNPVIKNPGIRDFRDPKVSWYAPAKKWIMTLATLDHITFYASTDLKHWQKESTFGKGSGAHGGVWECPDLFPLTYKGRQVWVLIVNVNPGGPNGGSATQYFTGTFDGHQFKADDLQTKWLDYGPDEYAGVTWSNTGETKLFIGWMSNWEYAQVVPTKSWRSATTTPRELSLERIDNQYLIASKPVKAIDDLKGQTKILTNLVVNGSLDLTQSAKMDKGIFQLDLKAIKPADFAIELSNDQGDMVAIGYDKSRNVYYIDRTQSGLTAFSKNFAGKHTAPRFAKNDIINLKLLVDKASVELFADDGLTTMTSIIFPHAPLNKIKINTTQKNLAIKKVKLKRLE</sequence>
<proteinExistence type="inferred from homology"/>
<dbReference type="CDD" id="cd18622">
    <property type="entry name" value="GH32_Inu-like"/>
    <property type="match status" value="1"/>
</dbReference>
<protein>
    <submittedName>
        <fullName evidence="8">Glycoside hydrolase family 32 protein</fullName>
    </submittedName>
</protein>
<dbReference type="Pfam" id="PF08244">
    <property type="entry name" value="Glyco_hydro_32C"/>
    <property type="match status" value="1"/>
</dbReference>
<evidence type="ECO:0000313" key="8">
    <source>
        <dbReference type="EMBL" id="QEC72705.1"/>
    </source>
</evidence>
<dbReference type="SUPFAM" id="SSF75005">
    <property type="entry name" value="Arabinanase/levansucrase/invertase"/>
    <property type="match status" value="1"/>
</dbReference>
<comment type="similarity">
    <text evidence="1 4">Belongs to the glycosyl hydrolase 32 family.</text>
</comment>
<evidence type="ECO:0000256" key="3">
    <source>
        <dbReference type="ARBA" id="ARBA00023295"/>
    </source>
</evidence>
<dbReference type="InterPro" id="IPR013148">
    <property type="entry name" value="Glyco_hydro_32_N"/>
</dbReference>
<dbReference type="InterPro" id="IPR001362">
    <property type="entry name" value="Glyco_hydro_32"/>
</dbReference>
<keyword evidence="2 4" id="KW-0378">Hydrolase</keyword>
<dbReference type="SMART" id="SM00640">
    <property type="entry name" value="Glyco_32"/>
    <property type="match status" value="1"/>
</dbReference>
<evidence type="ECO:0000259" key="7">
    <source>
        <dbReference type="Pfam" id="PF08244"/>
    </source>
</evidence>